<comment type="function">
    <text evidence="1 9">May be involved in recombinational repair of damaged DNA.</text>
</comment>
<keyword evidence="5 9" id="KW-0227">DNA damage</keyword>
<accession>A0A9D1PHT8</accession>
<evidence type="ECO:0000256" key="2">
    <source>
        <dbReference type="ARBA" id="ARBA00009441"/>
    </source>
</evidence>
<dbReference type="PANTHER" id="PTHR11059">
    <property type="entry name" value="DNA REPAIR PROTEIN RECN"/>
    <property type="match status" value="1"/>
</dbReference>
<dbReference type="SUPFAM" id="SSF52540">
    <property type="entry name" value="P-loop containing nucleoside triphosphate hydrolases"/>
    <property type="match status" value="2"/>
</dbReference>
<evidence type="ECO:0000256" key="10">
    <source>
        <dbReference type="SAM" id="Coils"/>
    </source>
</evidence>
<feature type="domain" description="RecF/RecN/SMC N-terminal" evidence="11">
    <location>
        <begin position="2"/>
        <end position="504"/>
    </location>
</feature>
<dbReference type="CDD" id="cd03241">
    <property type="entry name" value="ABC_RecN"/>
    <property type="match status" value="2"/>
</dbReference>
<keyword evidence="4" id="KW-0547">Nucleotide-binding</keyword>
<dbReference type="Gene3D" id="3.40.50.300">
    <property type="entry name" value="P-loop containing nucleotide triphosphate hydrolases"/>
    <property type="match status" value="2"/>
</dbReference>
<dbReference type="InterPro" id="IPR004604">
    <property type="entry name" value="DNA_recomb/repair_RecN"/>
</dbReference>
<evidence type="ECO:0000256" key="1">
    <source>
        <dbReference type="ARBA" id="ARBA00003618"/>
    </source>
</evidence>
<dbReference type="InterPro" id="IPR027417">
    <property type="entry name" value="P-loop_NTPase"/>
</dbReference>
<evidence type="ECO:0000313" key="13">
    <source>
        <dbReference type="Proteomes" id="UP000886808"/>
    </source>
</evidence>
<name>A0A9D1PHT8_9FIRM</name>
<evidence type="ECO:0000256" key="8">
    <source>
        <dbReference type="ARBA" id="ARBA00033408"/>
    </source>
</evidence>
<dbReference type="InterPro" id="IPR003395">
    <property type="entry name" value="RecF/RecN/SMC_N"/>
</dbReference>
<dbReference type="GO" id="GO:0006310">
    <property type="term" value="P:DNA recombination"/>
    <property type="evidence" value="ECO:0007669"/>
    <property type="project" value="InterPro"/>
</dbReference>
<gene>
    <name evidence="12" type="primary">recN</name>
    <name evidence="12" type="ORF">H9746_06165</name>
</gene>
<evidence type="ECO:0000256" key="3">
    <source>
        <dbReference type="ARBA" id="ARBA00021315"/>
    </source>
</evidence>
<sequence length="558" mass="62487">MLSLLHIENIAVIERADIEFENGLTVLTGETGAGKSIIIDSIGAIMGQRTNRSLIRSGAEKGFVSAVFTELAPELVQWLHENQLDSDENDTLHIQRQISPDGKSVCRVNMKPVSVSTLKQISPYLINIHGQHDGQKLMDESCHIDFLDSFANIDELLKQYQPCYHKLLSLKRQINALDKSEQERLQRVDMLTFHLQEIDEAQLKEGEDEKLSERKAFFDNVGRLVNVLEQAYSVLDGADEMMGACELLSSASNALGSLADVSTELSEMTEKAEEVKYLAIDLRDSIAQIRSRTEFSPEERTAIEERLDLIYRLKLKYGAEINDILAYAESARNELETLESADEQRSELLREYKELREHARELARKISSVRREAATKLEKAIVSELVDLDMNKVRLAVRVETGTKLAIKGFDSVEFQISVNVGEPLRGLSKVASGGELSRVMLAMKNVLTANESVGTLIFDEIDTGVSGRAAQKIAHKLAQIGDKKQTLCVTHLPQIAAMGKHHMLIYKSVRDDRTYTDVCKLDENKRVEEIARMISGDCITDTSRNNALELIKKAGNK</sequence>
<dbReference type="Pfam" id="PF02463">
    <property type="entry name" value="SMC_N"/>
    <property type="match status" value="1"/>
</dbReference>
<dbReference type="GO" id="GO:0009432">
    <property type="term" value="P:SOS response"/>
    <property type="evidence" value="ECO:0007669"/>
    <property type="project" value="TreeGrafter"/>
</dbReference>
<reference evidence="12" key="2">
    <citation type="submission" date="2021-04" db="EMBL/GenBank/DDBJ databases">
        <authorList>
            <person name="Gilroy R."/>
        </authorList>
    </citation>
    <scope>NUCLEOTIDE SEQUENCE</scope>
    <source>
        <strain evidence="12">CHK193-4272</strain>
    </source>
</reference>
<evidence type="ECO:0000313" key="12">
    <source>
        <dbReference type="EMBL" id="HIV62406.1"/>
    </source>
</evidence>
<keyword evidence="6" id="KW-0067">ATP-binding</keyword>
<dbReference type="NCBIfam" id="TIGR00634">
    <property type="entry name" value="recN"/>
    <property type="match status" value="1"/>
</dbReference>
<dbReference type="Proteomes" id="UP000886808">
    <property type="component" value="Unassembled WGS sequence"/>
</dbReference>
<dbReference type="AlphaFoldDB" id="A0A9D1PHT8"/>
<keyword evidence="10" id="KW-0175">Coiled coil</keyword>
<keyword evidence="7 9" id="KW-0234">DNA repair</keyword>
<reference evidence="12" key="1">
    <citation type="journal article" date="2021" name="PeerJ">
        <title>Extensive microbial diversity within the chicken gut microbiome revealed by metagenomics and culture.</title>
        <authorList>
            <person name="Gilroy R."/>
            <person name="Ravi A."/>
            <person name="Getino M."/>
            <person name="Pursley I."/>
            <person name="Horton D.L."/>
            <person name="Alikhan N.F."/>
            <person name="Baker D."/>
            <person name="Gharbi K."/>
            <person name="Hall N."/>
            <person name="Watson M."/>
            <person name="Adriaenssens E.M."/>
            <person name="Foster-Nyarko E."/>
            <person name="Jarju S."/>
            <person name="Secka A."/>
            <person name="Antonio M."/>
            <person name="Oren A."/>
            <person name="Chaudhuri R.R."/>
            <person name="La Ragione R."/>
            <person name="Hildebrand F."/>
            <person name="Pallen M.J."/>
        </authorList>
    </citation>
    <scope>NUCLEOTIDE SEQUENCE</scope>
    <source>
        <strain evidence="12">CHK193-4272</strain>
    </source>
</reference>
<organism evidence="12 13">
    <name type="scientific">Candidatus Butyricicoccus avistercoris</name>
    <dbReference type="NCBI Taxonomy" id="2838518"/>
    <lineage>
        <taxon>Bacteria</taxon>
        <taxon>Bacillati</taxon>
        <taxon>Bacillota</taxon>
        <taxon>Clostridia</taxon>
        <taxon>Eubacteriales</taxon>
        <taxon>Butyricicoccaceae</taxon>
        <taxon>Butyricicoccus</taxon>
    </lineage>
</organism>
<evidence type="ECO:0000256" key="9">
    <source>
        <dbReference type="PIRNR" id="PIRNR003128"/>
    </source>
</evidence>
<protein>
    <recommendedName>
        <fullName evidence="3 9">DNA repair protein RecN</fullName>
    </recommendedName>
    <alternativeName>
        <fullName evidence="8 9">Recombination protein N</fullName>
    </alternativeName>
</protein>
<dbReference type="EMBL" id="DXIE01000035">
    <property type="protein sequence ID" value="HIV62406.1"/>
    <property type="molecule type" value="Genomic_DNA"/>
</dbReference>
<evidence type="ECO:0000256" key="4">
    <source>
        <dbReference type="ARBA" id="ARBA00022741"/>
    </source>
</evidence>
<dbReference type="GO" id="GO:0006281">
    <property type="term" value="P:DNA repair"/>
    <property type="evidence" value="ECO:0007669"/>
    <property type="project" value="UniProtKB-KW"/>
</dbReference>
<dbReference type="GO" id="GO:0043590">
    <property type="term" value="C:bacterial nucleoid"/>
    <property type="evidence" value="ECO:0007669"/>
    <property type="project" value="TreeGrafter"/>
</dbReference>
<evidence type="ECO:0000256" key="7">
    <source>
        <dbReference type="ARBA" id="ARBA00023204"/>
    </source>
</evidence>
<evidence type="ECO:0000256" key="5">
    <source>
        <dbReference type="ARBA" id="ARBA00022763"/>
    </source>
</evidence>
<dbReference type="GO" id="GO:0005524">
    <property type="term" value="F:ATP binding"/>
    <property type="evidence" value="ECO:0007669"/>
    <property type="project" value="UniProtKB-KW"/>
</dbReference>
<comment type="similarity">
    <text evidence="2 9">Belongs to the RecN family.</text>
</comment>
<evidence type="ECO:0000256" key="6">
    <source>
        <dbReference type="ARBA" id="ARBA00022840"/>
    </source>
</evidence>
<evidence type="ECO:0000259" key="11">
    <source>
        <dbReference type="Pfam" id="PF02463"/>
    </source>
</evidence>
<proteinExistence type="inferred from homology"/>
<comment type="caution">
    <text evidence="12">The sequence shown here is derived from an EMBL/GenBank/DDBJ whole genome shotgun (WGS) entry which is preliminary data.</text>
</comment>
<dbReference type="PIRSF" id="PIRSF003128">
    <property type="entry name" value="RecN"/>
    <property type="match status" value="1"/>
</dbReference>
<dbReference type="FunFam" id="3.40.50.300:FF:000356">
    <property type="entry name" value="DNA repair protein RecN"/>
    <property type="match status" value="1"/>
</dbReference>
<dbReference type="PANTHER" id="PTHR11059:SF0">
    <property type="entry name" value="DNA REPAIR PROTEIN RECN"/>
    <property type="match status" value="1"/>
</dbReference>
<feature type="coiled-coil region" evidence="10">
    <location>
        <begin position="321"/>
        <end position="372"/>
    </location>
</feature>